<dbReference type="GO" id="GO:0006412">
    <property type="term" value="P:translation"/>
    <property type="evidence" value="ECO:0007669"/>
    <property type="project" value="UniProtKB-UniRule"/>
</dbReference>
<dbReference type="Proteomes" id="UP000593626">
    <property type="component" value="Chromosome"/>
</dbReference>
<evidence type="ECO:0000256" key="5">
    <source>
        <dbReference type="HAMAP-Rule" id="MF_00294"/>
    </source>
</evidence>
<dbReference type="Pfam" id="PF00471">
    <property type="entry name" value="Ribosomal_L33"/>
    <property type="match status" value="1"/>
</dbReference>
<dbReference type="HAMAP" id="MF_00294">
    <property type="entry name" value="Ribosomal_bL33"/>
    <property type="match status" value="1"/>
</dbReference>
<keyword evidence="2 5" id="KW-0689">Ribosomal protein</keyword>
<dbReference type="InterPro" id="IPR038584">
    <property type="entry name" value="Ribosomal_bL33_sf"/>
</dbReference>
<dbReference type="InterPro" id="IPR001705">
    <property type="entry name" value="Ribosomal_bL33"/>
</dbReference>
<dbReference type="SUPFAM" id="SSF57829">
    <property type="entry name" value="Zn-binding ribosomal proteins"/>
    <property type="match status" value="1"/>
</dbReference>
<dbReference type="AlphaFoldDB" id="A0A7S8HGX2"/>
<dbReference type="KEGG" id="mcui:G8O30_14285"/>
<dbReference type="RefSeq" id="WP_239672702.1">
    <property type="nucleotide sequence ID" value="NZ_CP049742.1"/>
</dbReference>
<dbReference type="GO" id="GO:0005737">
    <property type="term" value="C:cytoplasm"/>
    <property type="evidence" value="ECO:0007669"/>
    <property type="project" value="UniProtKB-ARBA"/>
</dbReference>
<proteinExistence type="inferred from homology"/>
<gene>
    <name evidence="5 6" type="primary">rpmG</name>
    <name evidence="6" type="ORF">G8O30_14285</name>
</gene>
<dbReference type="InterPro" id="IPR011332">
    <property type="entry name" value="Ribosomal_zn-bd"/>
</dbReference>
<protein>
    <recommendedName>
        <fullName evidence="4 5">Large ribosomal subunit protein bL33</fullName>
    </recommendedName>
</protein>
<reference evidence="6 7" key="1">
    <citation type="submission" date="2019-07" db="EMBL/GenBank/DDBJ databases">
        <title>Genome sequence of 2 isolates from Red Sea Mangroves.</title>
        <authorList>
            <person name="Sefrji F."/>
            <person name="Michoud G."/>
            <person name="Merlino G."/>
            <person name="Daffonchio D."/>
        </authorList>
    </citation>
    <scope>NUCLEOTIDE SEQUENCE [LARGE SCALE GENOMIC DNA]</scope>
    <source>
        <strain evidence="6 7">R1DC41</strain>
    </source>
</reference>
<dbReference type="NCBIfam" id="TIGR01023">
    <property type="entry name" value="rpmG_bact"/>
    <property type="match status" value="1"/>
</dbReference>
<dbReference type="GO" id="GO:0003735">
    <property type="term" value="F:structural constituent of ribosome"/>
    <property type="evidence" value="ECO:0007669"/>
    <property type="project" value="InterPro"/>
</dbReference>
<dbReference type="GO" id="GO:1990904">
    <property type="term" value="C:ribonucleoprotein complex"/>
    <property type="evidence" value="ECO:0007669"/>
    <property type="project" value="UniProtKB-KW"/>
</dbReference>
<sequence>MAVKRVLACEQCGSRNYSVPAPSSGTTERLQMKKFCKRCNAHTLHRETK</sequence>
<evidence type="ECO:0000256" key="4">
    <source>
        <dbReference type="ARBA" id="ARBA00035176"/>
    </source>
</evidence>
<accession>A0A7S8HGX2</accession>
<evidence type="ECO:0000313" key="7">
    <source>
        <dbReference type="Proteomes" id="UP000593626"/>
    </source>
</evidence>
<evidence type="ECO:0000256" key="3">
    <source>
        <dbReference type="ARBA" id="ARBA00023274"/>
    </source>
</evidence>
<keyword evidence="3 5" id="KW-0687">Ribonucleoprotein</keyword>
<dbReference type="Gene3D" id="2.20.28.120">
    <property type="entry name" value="Ribosomal protein L33"/>
    <property type="match status" value="1"/>
</dbReference>
<comment type="similarity">
    <text evidence="1 5">Belongs to the bacterial ribosomal protein bL33 family.</text>
</comment>
<dbReference type="NCBIfam" id="NF001764">
    <property type="entry name" value="PRK00504.1"/>
    <property type="match status" value="1"/>
</dbReference>
<evidence type="ECO:0000256" key="1">
    <source>
        <dbReference type="ARBA" id="ARBA00007596"/>
    </source>
</evidence>
<evidence type="ECO:0000256" key="2">
    <source>
        <dbReference type="ARBA" id="ARBA00022980"/>
    </source>
</evidence>
<evidence type="ECO:0000313" key="6">
    <source>
        <dbReference type="EMBL" id="QPC48021.1"/>
    </source>
</evidence>
<dbReference type="EMBL" id="CP049742">
    <property type="protein sequence ID" value="QPC48021.1"/>
    <property type="molecule type" value="Genomic_DNA"/>
</dbReference>
<dbReference type="GO" id="GO:0005840">
    <property type="term" value="C:ribosome"/>
    <property type="evidence" value="ECO:0007669"/>
    <property type="project" value="UniProtKB-KW"/>
</dbReference>
<name>A0A7S8HGX2_9BACI</name>
<keyword evidence="7" id="KW-1185">Reference proteome</keyword>
<organism evidence="6 7">
    <name type="scientific">Mangrovibacillus cuniculi</name>
    <dbReference type="NCBI Taxonomy" id="2593652"/>
    <lineage>
        <taxon>Bacteria</taxon>
        <taxon>Bacillati</taxon>
        <taxon>Bacillota</taxon>
        <taxon>Bacilli</taxon>
        <taxon>Bacillales</taxon>
        <taxon>Bacillaceae</taxon>
        <taxon>Mangrovibacillus</taxon>
    </lineage>
</organism>